<evidence type="ECO:0000313" key="3">
    <source>
        <dbReference type="Proteomes" id="UP000466966"/>
    </source>
</evidence>
<comment type="caution">
    <text evidence="2">The sequence shown here is derived from an EMBL/GenBank/DDBJ whole genome shotgun (WGS) entry which is preliminary data.</text>
</comment>
<dbReference type="InterPro" id="IPR018673">
    <property type="entry name" value="DUF2141"/>
</dbReference>
<feature type="chain" id="PRO_5032403115" evidence="1">
    <location>
        <begin position="24"/>
        <end position="145"/>
    </location>
</feature>
<dbReference type="Proteomes" id="UP000466966">
    <property type="component" value="Unassembled WGS sequence"/>
</dbReference>
<evidence type="ECO:0000313" key="2">
    <source>
        <dbReference type="EMBL" id="MXO73128.1"/>
    </source>
</evidence>
<dbReference type="AlphaFoldDB" id="A0A844Z1A7"/>
<protein>
    <submittedName>
        <fullName evidence="2">DUF2141 domain-containing protein</fullName>
    </submittedName>
</protein>
<dbReference type="Pfam" id="PF09912">
    <property type="entry name" value="DUF2141"/>
    <property type="match status" value="1"/>
</dbReference>
<dbReference type="RefSeq" id="WP_160773053.1">
    <property type="nucleotide sequence ID" value="NZ_WTYV01000007.1"/>
</dbReference>
<dbReference type="OrthoDB" id="7189112at2"/>
<keyword evidence="1" id="KW-0732">Signal</keyword>
<feature type="signal peptide" evidence="1">
    <location>
        <begin position="1"/>
        <end position="23"/>
    </location>
</feature>
<evidence type="ECO:0000256" key="1">
    <source>
        <dbReference type="SAM" id="SignalP"/>
    </source>
</evidence>
<accession>A0A844Z1A7</accession>
<organism evidence="2 3">
    <name type="scientific">Alteraurantiacibacter buctensis</name>
    <dbReference type="NCBI Taxonomy" id="1503981"/>
    <lineage>
        <taxon>Bacteria</taxon>
        <taxon>Pseudomonadati</taxon>
        <taxon>Pseudomonadota</taxon>
        <taxon>Alphaproteobacteria</taxon>
        <taxon>Sphingomonadales</taxon>
        <taxon>Erythrobacteraceae</taxon>
        <taxon>Alteraurantiacibacter</taxon>
    </lineage>
</organism>
<sequence length="145" mass="15387">MHKVRIMALAALATLTAAPSAQAQQGASFTVAVSELRSTQGQLIVCLFATRDRFPICRQGDGVPRHVFRVTGQTMRVTVPLPRPGSYAVTVIHDEDMNGRLKQNFIGMPTEGVGVTGNPGGIPRFAGSVVDLAAGSVVGVRVRYL</sequence>
<gene>
    <name evidence="2" type="ORF">GRI99_15980</name>
</gene>
<proteinExistence type="predicted"/>
<dbReference type="EMBL" id="WTYV01000007">
    <property type="protein sequence ID" value="MXO73128.1"/>
    <property type="molecule type" value="Genomic_DNA"/>
</dbReference>
<reference evidence="2 3" key="1">
    <citation type="submission" date="2019-12" db="EMBL/GenBank/DDBJ databases">
        <title>Genomic-based taxomic classification of the family Erythrobacteraceae.</title>
        <authorList>
            <person name="Xu L."/>
        </authorList>
    </citation>
    <scope>NUCLEOTIDE SEQUENCE [LARGE SCALE GENOMIC DNA]</scope>
    <source>
        <strain evidence="2 3">M0322</strain>
    </source>
</reference>
<keyword evidence="3" id="KW-1185">Reference proteome</keyword>
<name>A0A844Z1A7_9SPHN</name>